<dbReference type="AlphaFoldDB" id="A0A7X0DL97"/>
<keyword evidence="4 7" id="KW-0133">Cell shape</keyword>
<feature type="domain" description="L,D-TPase catalytic" evidence="8">
    <location>
        <begin position="1"/>
        <end position="166"/>
    </location>
</feature>
<dbReference type="Pfam" id="PF03734">
    <property type="entry name" value="YkuD"/>
    <property type="match status" value="1"/>
</dbReference>
<evidence type="ECO:0000313" key="10">
    <source>
        <dbReference type="Proteomes" id="UP000544872"/>
    </source>
</evidence>
<dbReference type="InterPro" id="IPR038063">
    <property type="entry name" value="Transpep_catalytic_dom"/>
</dbReference>
<organism evidence="9 10">
    <name type="scientific">Novispirillum itersonii</name>
    <name type="common">Aquaspirillum itersonii</name>
    <dbReference type="NCBI Taxonomy" id="189"/>
    <lineage>
        <taxon>Bacteria</taxon>
        <taxon>Pseudomonadati</taxon>
        <taxon>Pseudomonadota</taxon>
        <taxon>Alphaproteobacteria</taxon>
        <taxon>Rhodospirillales</taxon>
        <taxon>Novispirillaceae</taxon>
        <taxon>Novispirillum</taxon>
    </lineage>
</organism>
<comment type="pathway">
    <text evidence="1 7">Cell wall biogenesis; peptidoglycan biosynthesis.</text>
</comment>
<dbReference type="PANTHER" id="PTHR38589">
    <property type="entry name" value="BLR0621 PROTEIN"/>
    <property type="match status" value="1"/>
</dbReference>
<protein>
    <submittedName>
        <fullName evidence="9">L,D-peptidoglycan transpeptidase YkuD (ErfK/YbiS/YcfS/YnhG family)</fullName>
    </submittedName>
</protein>
<dbReference type="GO" id="GO:0004180">
    <property type="term" value="F:carboxypeptidase activity"/>
    <property type="evidence" value="ECO:0007669"/>
    <property type="project" value="UniProtKB-ARBA"/>
</dbReference>
<dbReference type="EMBL" id="JACIIX010000003">
    <property type="protein sequence ID" value="MBB6209760.1"/>
    <property type="molecule type" value="Genomic_DNA"/>
</dbReference>
<evidence type="ECO:0000256" key="6">
    <source>
        <dbReference type="ARBA" id="ARBA00023316"/>
    </source>
</evidence>
<evidence type="ECO:0000256" key="2">
    <source>
        <dbReference type="ARBA" id="ARBA00005992"/>
    </source>
</evidence>
<dbReference type="PANTHER" id="PTHR38589:SF1">
    <property type="entry name" value="BLR0621 PROTEIN"/>
    <property type="match status" value="1"/>
</dbReference>
<keyword evidence="3" id="KW-0808">Transferase</keyword>
<comment type="caution">
    <text evidence="9">The sequence shown here is derived from an EMBL/GenBank/DDBJ whole genome shotgun (WGS) entry which is preliminary data.</text>
</comment>
<feature type="active site" description="Proton donor/acceptor" evidence="7">
    <location>
        <position position="129"/>
    </location>
</feature>
<keyword evidence="6 7" id="KW-0961">Cell wall biogenesis/degradation</keyword>
<dbReference type="GO" id="GO:0008360">
    <property type="term" value="P:regulation of cell shape"/>
    <property type="evidence" value="ECO:0007669"/>
    <property type="project" value="UniProtKB-UniRule"/>
</dbReference>
<feature type="active site" description="Nucleophile" evidence="7">
    <location>
        <position position="141"/>
    </location>
</feature>
<dbReference type="PROSITE" id="PS52029">
    <property type="entry name" value="LD_TPASE"/>
    <property type="match status" value="1"/>
</dbReference>
<keyword evidence="10" id="KW-1185">Reference proteome</keyword>
<proteinExistence type="inferred from homology"/>
<accession>A0A7X0DL97</accession>
<evidence type="ECO:0000256" key="4">
    <source>
        <dbReference type="ARBA" id="ARBA00022960"/>
    </source>
</evidence>
<dbReference type="CDD" id="cd16913">
    <property type="entry name" value="YkuD_like"/>
    <property type="match status" value="1"/>
</dbReference>
<evidence type="ECO:0000259" key="8">
    <source>
        <dbReference type="PROSITE" id="PS52029"/>
    </source>
</evidence>
<reference evidence="9 10" key="1">
    <citation type="submission" date="2020-08" db="EMBL/GenBank/DDBJ databases">
        <title>Genomic Encyclopedia of Type Strains, Phase IV (KMG-IV): sequencing the most valuable type-strain genomes for metagenomic binning, comparative biology and taxonomic classification.</title>
        <authorList>
            <person name="Goeker M."/>
        </authorList>
    </citation>
    <scope>NUCLEOTIDE SEQUENCE [LARGE SCALE GENOMIC DNA]</scope>
    <source>
        <strain evidence="9 10">DSM 11590</strain>
    </source>
</reference>
<name>A0A7X0DL97_NOVIT</name>
<evidence type="ECO:0000313" key="9">
    <source>
        <dbReference type="EMBL" id="MBB6209760.1"/>
    </source>
</evidence>
<evidence type="ECO:0000256" key="3">
    <source>
        <dbReference type="ARBA" id="ARBA00022679"/>
    </source>
</evidence>
<dbReference type="RefSeq" id="WP_311769091.1">
    <property type="nucleotide sequence ID" value="NZ_JACIIX010000003.1"/>
</dbReference>
<sequence length="166" mass="18296">MTGPSRGILTAGERQFACALGKGGLCPAEDKREGDGRTPVGVFPLRHLMYRPDRWPVAPETALPVQPLTPQDGWCDDPADRAYNRPVPLPYPASHELLWRDEAVYDLIVDLGYNDAPPQPGRGSAIFLHIAREGYPPTEGCVALSREDLAWLLRHCGPETVMEIRG</sequence>
<gene>
    <name evidence="9" type="ORF">FHS48_001168</name>
</gene>
<dbReference type="Proteomes" id="UP000544872">
    <property type="component" value="Unassembled WGS sequence"/>
</dbReference>
<dbReference type="UniPathway" id="UPA00219"/>
<keyword evidence="5 7" id="KW-0573">Peptidoglycan synthesis</keyword>
<dbReference type="GO" id="GO:0016740">
    <property type="term" value="F:transferase activity"/>
    <property type="evidence" value="ECO:0007669"/>
    <property type="project" value="UniProtKB-KW"/>
</dbReference>
<dbReference type="InterPro" id="IPR005490">
    <property type="entry name" value="LD_TPept_cat_dom"/>
</dbReference>
<evidence type="ECO:0000256" key="7">
    <source>
        <dbReference type="PROSITE-ProRule" id="PRU01373"/>
    </source>
</evidence>
<comment type="similarity">
    <text evidence="2">Belongs to the YkuD family.</text>
</comment>
<dbReference type="SUPFAM" id="SSF141523">
    <property type="entry name" value="L,D-transpeptidase catalytic domain-like"/>
    <property type="match status" value="1"/>
</dbReference>
<evidence type="ECO:0000256" key="5">
    <source>
        <dbReference type="ARBA" id="ARBA00022984"/>
    </source>
</evidence>
<evidence type="ECO:0000256" key="1">
    <source>
        <dbReference type="ARBA" id="ARBA00004752"/>
    </source>
</evidence>
<dbReference type="GO" id="GO:0071555">
    <property type="term" value="P:cell wall organization"/>
    <property type="evidence" value="ECO:0007669"/>
    <property type="project" value="UniProtKB-UniRule"/>
</dbReference>
<dbReference type="GO" id="GO:0009252">
    <property type="term" value="P:peptidoglycan biosynthetic process"/>
    <property type="evidence" value="ECO:0007669"/>
    <property type="project" value="UniProtKB-UniPathway"/>
</dbReference>